<evidence type="ECO:0000259" key="7">
    <source>
        <dbReference type="Pfam" id="PF02784"/>
    </source>
</evidence>
<dbReference type="PANTHER" id="PTHR43727">
    <property type="entry name" value="DIAMINOPIMELATE DECARBOXYLASE"/>
    <property type="match status" value="1"/>
</dbReference>
<feature type="binding site" evidence="5">
    <location>
        <position position="409"/>
    </location>
    <ligand>
        <name>substrate</name>
    </ligand>
</feature>
<evidence type="ECO:0000256" key="4">
    <source>
        <dbReference type="ARBA" id="ARBA00023239"/>
    </source>
</evidence>
<protein>
    <recommendedName>
        <fullName evidence="5 6">Diaminopimelate decarboxylase</fullName>
        <shortName evidence="5">DAP decarboxylase</shortName>
        <shortName evidence="5">DAPDC</shortName>
        <ecNumber evidence="5 6">4.1.1.20</ecNumber>
    </recommendedName>
</protein>
<dbReference type="PROSITE" id="PS00879">
    <property type="entry name" value="ODR_DC_2_2"/>
    <property type="match status" value="1"/>
</dbReference>
<feature type="binding site" evidence="5">
    <location>
        <position position="312"/>
    </location>
    <ligand>
        <name>substrate</name>
    </ligand>
</feature>
<feature type="binding site" evidence="5">
    <location>
        <position position="380"/>
    </location>
    <ligand>
        <name>substrate</name>
    </ligand>
</feature>
<keyword evidence="8" id="KW-0614">Plasmid</keyword>
<dbReference type="InterPro" id="IPR022644">
    <property type="entry name" value="De-COase2_N"/>
</dbReference>
<accession>A0ABS6C6R0</accession>
<keyword evidence="3 5" id="KW-0663">Pyridoxal phosphate</keyword>
<sequence>MITPLIAGTGPRPPHTPPALDGALSVWPASTTPLAHGDLAVGGVSLTEVADRFGTPVYLLDEGEVRARCRAYHDAFPEAAVLYAAKAFLCRAMAHWVEEEGMGLDVCSAGELELAVTTGFPPEHIVLHGNAKSPYDLQAALRFGIGRIVIDSPSEIARLAVAVPEGSRQKVMARVAPGIAAGGHAKIRTGTDDQKFGLSLADGSAHHAIARILDQPHLELVGLHCHLGSQITSAKPYLAAVRRMVGLLARVRDQHGITLPELDLGGGYGIAYRPGEPALDIAALGPRVRAELADSCAAAGLPVPRLIVEPGRAVVGPAGIALYRVLAVKRTGHRTFVAVDGGMSDNPRPALYGVRYAPRLVGRTSTAPLATATVAGRHCEAGDVLAGEAELPGDIRPGDLLAVPVAGAYHLSMASGYNLVGRPPVVAVADGRARLLVRRESLDDIRSRDVGL</sequence>
<keyword evidence="5" id="KW-0028">Amino-acid biosynthesis</keyword>
<comment type="function">
    <text evidence="5">Specifically catalyzes the decarboxylation of meso-diaminopimelate (meso-DAP) to L-lysine.</text>
</comment>
<dbReference type="HAMAP" id="MF_02120">
    <property type="entry name" value="LysA"/>
    <property type="match status" value="1"/>
</dbReference>
<feature type="binding site" evidence="5">
    <location>
        <position position="352"/>
    </location>
    <ligand>
        <name>substrate</name>
    </ligand>
</feature>
<evidence type="ECO:0000256" key="5">
    <source>
        <dbReference type="HAMAP-Rule" id="MF_02120"/>
    </source>
</evidence>
<comment type="caution">
    <text evidence="8">The sequence shown here is derived from an EMBL/GenBank/DDBJ whole genome shotgun (WGS) entry which is preliminary data.</text>
</comment>
<dbReference type="InterPro" id="IPR022653">
    <property type="entry name" value="De-COase2_pyr-phos_BS"/>
</dbReference>
<gene>
    <name evidence="5 8" type="primary">lysA</name>
    <name evidence="8" type="ORF">KN815_00005</name>
</gene>
<evidence type="ECO:0000313" key="8">
    <source>
        <dbReference type="EMBL" id="MBU3862558.1"/>
    </source>
</evidence>
<proteinExistence type="inferred from homology"/>
<geneLocation type="plasmid" evidence="8">
    <name>unnamed</name>
</geneLocation>
<keyword evidence="9" id="KW-1185">Reference proteome</keyword>
<feature type="domain" description="Orn/DAP/Arg decarboxylase 2 N-terminal" evidence="7">
    <location>
        <begin position="63"/>
        <end position="315"/>
    </location>
</feature>
<keyword evidence="5" id="KW-0457">Lysine biosynthesis</keyword>
<feature type="binding site" evidence="5">
    <location>
        <position position="409"/>
    </location>
    <ligand>
        <name>pyridoxal 5'-phosphate</name>
        <dbReference type="ChEBI" id="CHEBI:597326"/>
    </ligand>
</feature>
<feature type="modified residue" description="N6-(pyridoxal phosphate)lysine" evidence="5">
    <location>
        <position position="86"/>
    </location>
</feature>
<dbReference type="EMBL" id="JAHLEM010000001">
    <property type="protein sequence ID" value="MBU3862558.1"/>
    <property type="molecule type" value="Genomic_DNA"/>
</dbReference>
<dbReference type="PANTHER" id="PTHR43727:SF2">
    <property type="entry name" value="GROUP IV DECARBOXYLASE"/>
    <property type="match status" value="1"/>
</dbReference>
<comment type="pathway">
    <text evidence="5">Amino-acid biosynthesis; L-lysine biosynthesis via DAP pathway; L-lysine from DL-2,6-diaminopimelate: step 1/1.</text>
</comment>
<comment type="cofactor">
    <cofactor evidence="1 5">
        <name>pyridoxal 5'-phosphate</name>
        <dbReference type="ChEBI" id="CHEBI:597326"/>
    </cofactor>
</comment>
<keyword evidence="2 5" id="KW-0210">Decarboxylase</keyword>
<comment type="subunit">
    <text evidence="5">Homodimer.</text>
</comment>
<dbReference type="EC" id="4.1.1.20" evidence="5 6"/>
<evidence type="ECO:0000256" key="2">
    <source>
        <dbReference type="ARBA" id="ARBA00022793"/>
    </source>
</evidence>
<dbReference type="GO" id="GO:0008836">
    <property type="term" value="F:diaminopimelate decarboxylase activity"/>
    <property type="evidence" value="ECO:0007669"/>
    <property type="project" value="UniProtKB-EC"/>
</dbReference>
<feature type="binding site" evidence="5">
    <location>
        <position position="267"/>
    </location>
    <ligand>
        <name>pyridoxal 5'-phosphate</name>
        <dbReference type="ChEBI" id="CHEBI:597326"/>
    </ligand>
</feature>
<dbReference type="InterPro" id="IPR022657">
    <property type="entry name" value="De-COase2_CS"/>
</dbReference>
<dbReference type="InterPro" id="IPR002986">
    <property type="entry name" value="DAP_deCOOHase_LysA"/>
</dbReference>
<organism evidence="8 9">
    <name type="scientific">Streptomyces niphimycinicus</name>
    <dbReference type="NCBI Taxonomy" id="2842201"/>
    <lineage>
        <taxon>Bacteria</taxon>
        <taxon>Bacillati</taxon>
        <taxon>Actinomycetota</taxon>
        <taxon>Actinomycetes</taxon>
        <taxon>Kitasatosporales</taxon>
        <taxon>Streptomycetaceae</taxon>
        <taxon>Streptomyces</taxon>
    </lineage>
</organism>
<name>A0ABS6C6R0_9ACTN</name>
<evidence type="ECO:0000256" key="1">
    <source>
        <dbReference type="ARBA" id="ARBA00001933"/>
    </source>
</evidence>
<dbReference type="Proteomes" id="UP000720508">
    <property type="component" value="Unassembled WGS sequence"/>
</dbReference>
<feature type="binding site" evidence="5">
    <location>
        <position position="348"/>
    </location>
    <ligand>
        <name>substrate</name>
    </ligand>
</feature>
<dbReference type="PROSITE" id="PS00878">
    <property type="entry name" value="ODR_DC_2_1"/>
    <property type="match status" value="1"/>
</dbReference>
<keyword evidence="4 5" id="KW-0456">Lyase</keyword>
<reference evidence="8 9" key="1">
    <citation type="submission" date="2021-06" db="EMBL/GenBank/DDBJ databases">
        <authorList>
            <person name="Pan X."/>
        </authorList>
    </citation>
    <scope>NUCLEOTIDE SEQUENCE [LARGE SCALE GENOMIC DNA]</scope>
    <source>
        <strain evidence="8 9">4503</strain>
        <plasmid evidence="8">unnamed</plasmid>
    </source>
</reference>
<comment type="similarity">
    <text evidence="5">Belongs to the Orn/Lys/Arg decarboxylase class-II family. LysA subfamily.</text>
</comment>
<feature type="binding site" evidence="5">
    <location>
        <begin position="309"/>
        <end position="312"/>
    </location>
    <ligand>
        <name>pyridoxal 5'-phosphate</name>
        <dbReference type="ChEBI" id="CHEBI:597326"/>
    </ligand>
</feature>
<dbReference type="Pfam" id="PF02784">
    <property type="entry name" value="Orn_Arg_deC_N"/>
    <property type="match status" value="1"/>
</dbReference>
<evidence type="ECO:0000313" key="9">
    <source>
        <dbReference type="Proteomes" id="UP000720508"/>
    </source>
</evidence>
<comment type="catalytic activity">
    <reaction evidence="5">
        <text>meso-2,6-diaminopimelate + H(+) = L-lysine + CO2</text>
        <dbReference type="Rhea" id="RHEA:15101"/>
        <dbReference type="ChEBI" id="CHEBI:15378"/>
        <dbReference type="ChEBI" id="CHEBI:16526"/>
        <dbReference type="ChEBI" id="CHEBI:32551"/>
        <dbReference type="ChEBI" id="CHEBI:57791"/>
        <dbReference type="EC" id="4.1.1.20"/>
    </reaction>
</comment>
<evidence type="ECO:0000256" key="3">
    <source>
        <dbReference type="ARBA" id="ARBA00022898"/>
    </source>
</evidence>
<dbReference type="CDD" id="cd06828">
    <property type="entry name" value="PLPDE_III_DapDC"/>
    <property type="match status" value="1"/>
</dbReference>
<evidence type="ECO:0000256" key="6">
    <source>
        <dbReference type="NCBIfam" id="TIGR01048"/>
    </source>
</evidence>
<dbReference type="NCBIfam" id="TIGR01048">
    <property type="entry name" value="lysA"/>
    <property type="match status" value="1"/>
</dbReference>
<dbReference type="RefSeq" id="WP_216338870.1">
    <property type="nucleotide sequence ID" value="NZ_JAHLEM010000001.1"/>
</dbReference>